<reference evidence="1 2" key="1">
    <citation type="submission" date="2018-01" db="EMBL/GenBank/DDBJ databases">
        <title>Complete genome sequence of Flavivirga eckloniae ECD14 isolated from seaweed Ecklonia cava.</title>
        <authorList>
            <person name="Lee J.H."/>
            <person name="Baik K.S."/>
            <person name="Seong C.N."/>
        </authorList>
    </citation>
    <scope>NUCLEOTIDE SEQUENCE [LARGE SCALE GENOMIC DNA]</scope>
    <source>
        <strain evidence="1 2">ECD14</strain>
    </source>
</reference>
<protein>
    <recommendedName>
        <fullName evidence="3">Carboxypeptidase-like regulatory domain-containing protein</fullName>
    </recommendedName>
</protein>
<dbReference type="Pfam" id="PF13715">
    <property type="entry name" value="CarbopepD_reg_2"/>
    <property type="match status" value="1"/>
</dbReference>
<accession>A0A2K9PNK3</accession>
<keyword evidence="2" id="KW-1185">Reference proteome</keyword>
<proteinExistence type="predicted"/>
<dbReference type="SUPFAM" id="SSF49464">
    <property type="entry name" value="Carboxypeptidase regulatory domain-like"/>
    <property type="match status" value="1"/>
</dbReference>
<dbReference type="EMBL" id="CP025791">
    <property type="protein sequence ID" value="AUP78408.1"/>
    <property type="molecule type" value="Genomic_DNA"/>
</dbReference>
<evidence type="ECO:0000313" key="2">
    <source>
        <dbReference type="Proteomes" id="UP000235826"/>
    </source>
</evidence>
<name>A0A2K9PNK3_9FLAO</name>
<evidence type="ECO:0008006" key="3">
    <source>
        <dbReference type="Google" id="ProtNLM"/>
    </source>
</evidence>
<gene>
    <name evidence="1" type="ORF">C1H87_06665</name>
</gene>
<evidence type="ECO:0000313" key="1">
    <source>
        <dbReference type="EMBL" id="AUP78408.1"/>
    </source>
</evidence>
<organism evidence="1 2">
    <name type="scientific">Flavivirga eckloniae</name>
    <dbReference type="NCBI Taxonomy" id="1803846"/>
    <lineage>
        <taxon>Bacteria</taxon>
        <taxon>Pseudomonadati</taxon>
        <taxon>Bacteroidota</taxon>
        <taxon>Flavobacteriia</taxon>
        <taxon>Flavobacteriales</taxon>
        <taxon>Flavobacteriaceae</taxon>
        <taxon>Flavivirga</taxon>
    </lineage>
</organism>
<dbReference type="OrthoDB" id="1436952at2"/>
<sequence>MERVLVSFIFIFLPLYISGQSTNRIEVQGVLFSPNNDVEAVTIFNKTSKKGTITNEKGEFAIKVAMYDVIEISALQFQTVTVIIDEDVIKAKQLKIQLVEQVNRLDAVTLSSGLSGVITTDIANIKKVTPIHINMGDMNVDFEYNDEKAFDKVVIQNHLKSVINPEARNYLPDPIKIFKLLFKKDLPVKINLLEGKEKERPNQKYFLDAYDHKYISETFNIPLDQVEVFIVFVEEKGIDSKLFKPENEMQLIEFLIKQRESFLKLQDVKK</sequence>
<dbReference type="RefSeq" id="WP_102755064.1">
    <property type="nucleotide sequence ID" value="NZ_CP025791.1"/>
</dbReference>
<dbReference type="KEGG" id="fek:C1H87_06665"/>
<dbReference type="AlphaFoldDB" id="A0A2K9PNK3"/>
<dbReference type="Proteomes" id="UP000235826">
    <property type="component" value="Chromosome"/>
</dbReference>
<dbReference type="InterPro" id="IPR008969">
    <property type="entry name" value="CarboxyPept-like_regulatory"/>
</dbReference>